<dbReference type="GO" id="GO:0006313">
    <property type="term" value="P:DNA transposition"/>
    <property type="evidence" value="ECO:0007669"/>
    <property type="project" value="InterPro"/>
</dbReference>
<reference evidence="2 3" key="1">
    <citation type="journal article" date="2014" name="Nat. Commun.">
        <title>Physiological and genomic features of highly alkaliphilic hydrogen-utilizing Betaproteobacteria from a continental serpentinizing site.</title>
        <authorList>
            <person name="Suzuki S."/>
            <person name="Kuenen J.G."/>
            <person name="Schipper K."/>
            <person name="van der Velde S."/>
            <person name="Ishii S."/>
            <person name="Wu A."/>
            <person name="Sorokin D.Y."/>
            <person name="Tenney A."/>
            <person name="Meng X.Y."/>
            <person name="Morrill P.L."/>
            <person name="Kamagata Y."/>
            <person name="Muyzer G."/>
            <person name="Nealson K.H."/>
        </authorList>
    </citation>
    <scope>NUCLEOTIDE SEQUENCE [LARGE SCALE GENOMIC DNA]</scope>
    <source>
        <strain evidence="2 3">B1</strain>
    </source>
</reference>
<gene>
    <name evidence="2" type="ORF">SMCB_0536</name>
</gene>
<dbReference type="AlphaFoldDB" id="A0A060NV38"/>
<proteinExistence type="predicted"/>
<keyword evidence="2" id="KW-0689">Ribosomal protein</keyword>
<dbReference type="HOGENOM" id="CLU_2492498_0_0_4"/>
<evidence type="ECO:0000259" key="1">
    <source>
        <dbReference type="Pfam" id="PF01609"/>
    </source>
</evidence>
<dbReference type="Pfam" id="PF01609">
    <property type="entry name" value="DDE_Tnp_1"/>
    <property type="match status" value="1"/>
</dbReference>
<dbReference type="STRING" id="1458426.SMCB_0536"/>
<dbReference type="Proteomes" id="UP000066014">
    <property type="component" value="Chromosome"/>
</dbReference>
<organism evidence="2 3">
    <name type="scientific">Serpentinimonas maccroryi</name>
    <dbReference type="NCBI Taxonomy" id="1458426"/>
    <lineage>
        <taxon>Bacteria</taxon>
        <taxon>Pseudomonadati</taxon>
        <taxon>Pseudomonadota</taxon>
        <taxon>Betaproteobacteria</taxon>
        <taxon>Burkholderiales</taxon>
        <taxon>Comamonadaceae</taxon>
        <taxon>Serpentinimonas</taxon>
    </lineage>
</organism>
<feature type="domain" description="Transposase IS4-like" evidence="1">
    <location>
        <begin position="17"/>
        <end position="56"/>
    </location>
</feature>
<dbReference type="EMBL" id="AP014569">
    <property type="protein sequence ID" value="BAO82764.1"/>
    <property type="molecule type" value="Genomic_DNA"/>
</dbReference>
<evidence type="ECO:0000313" key="3">
    <source>
        <dbReference type="Proteomes" id="UP000066014"/>
    </source>
</evidence>
<dbReference type="GO" id="GO:0004803">
    <property type="term" value="F:transposase activity"/>
    <property type="evidence" value="ECO:0007669"/>
    <property type="project" value="InterPro"/>
</dbReference>
<dbReference type="GO" id="GO:0003677">
    <property type="term" value="F:DNA binding"/>
    <property type="evidence" value="ECO:0007669"/>
    <property type="project" value="InterPro"/>
</dbReference>
<protein>
    <submittedName>
        <fullName evidence="2">Ribosomal protein S4 and related protein</fullName>
    </submittedName>
</protein>
<dbReference type="InterPro" id="IPR002559">
    <property type="entry name" value="Transposase_11"/>
</dbReference>
<evidence type="ECO:0000313" key="2">
    <source>
        <dbReference type="EMBL" id="BAO82764.1"/>
    </source>
</evidence>
<dbReference type="GO" id="GO:0005840">
    <property type="term" value="C:ribosome"/>
    <property type="evidence" value="ECO:0007669"/>
    <property type="project" value="UniProtKB-KW"/>
</dbReference>
<dbReference type="KEGG" id="cbab:SMCB_0536"/>
<keyword evidence="2" id="KW-0687">Ribonucleoprotein</keyword>
<accession>A0A060NV38</accession>
<keyword evidence="3" id="KW-1185">Reference proteome</keyword>
<sequence length="86" mass="9293">MIQATTILTCADSLMVRKRIEESFGWIKALGGLAKTKLKSQAKLTGQALMCFAAYNPGAHGLHGWLVRCAPCVIQGRGSSKMVELE</sequence>
<name>A0A060NV38_9BURK</name>